<dbReference type="EMBL" id="JABEZW010000008">
    <property type="protein sequence ID" value="MBA0772402.1"/>
    <property type="molecule type" value="Genomic_DNA"/>
</dbReference>
<evidence type="ECO:0000313" key="3">
    <source>
        <dbReference type="Proteomes" id="UP000593568"/>
    </source>
</evidence>
<dbReference type="Proteomes" id="UP000593568">
    <property type="component" value="Unassembled WGS sequence"/>
</dbReference>
<feature type="non-terminal residue" evidence="2">
    <location>
        <position position="172"/>
    </location>
</feature>
<feature type="compositionally biased region" description="Low complexity" evidence="1">
    <location>
        <begin position="146"/>
        <end position="172"/>
    </location>
</feature>
<comment type="caution">
    <text evidence="2">The sequence shown here is derived from an EMBL/GenBank/DDBJ whole genome shotgun (WGS) entry which is preliminary data.</text>
</comment>
<evidence type="ECO:0008006" key="4">
    <source>
        <dbReference type="Google" id="ProtNLM"/>
    </source>
</evidence>
<accession>A0A7J9EH74</accession>
<dbReference type="AlphaFoldDB" id="A0A7J9EH74"/>
<name>A0A7J9EH74_9ROSI</name>
<reference evidence="2 3" key="1">
    <citation type="journal article" date="2019" name="Genome Biol. Evol.">
        <title>Insights into the evolution of the New World diploid cottons (Gossypium, subgenus Houzingenia) based on genome sequencing.</title>
        <authorList>
            <person name="Grover C.E."/>
            <person name="Arick M.A. 2nd"/>
            <person name="Thrash A."/>
            <person name="Conover J.L."/>
            <person name="Sanders W.S."/>
            <person name="Peterson D.G."/>
            <person name="Frelichowski J.E."/>
            <person name="Scheffler J.A."/>
            <person name="Scheffler B.E."/>
            <person name="Wendel J.F."/>
        </authorList>
    </citation>
    <scope>NUCLEOTIDE SEQUENCE [LARGE SCALE GENOMIC DNA]</scope>
    <source>
        <strain evidence="2">8</strain>
        <tissue evidence="2">Leaf</tissue>
    </source>
</reference>
<organism evidence="2 3">
    <name type="scientific">Gossypium trilobum</name>
    <dbReference type="NCBI Taxonomy" id="34281"/>
    <lineage>
        <taxon>Eukaryota</taxon>
        <taxon>Viridiplantae</taxon>
        <taxon>Streptophyta</taxon>
        <taxon>Embryophyta</taxon>
        <taxon>Tracheophyta</taxon>
        <taxon>Spermatophyta</taxon>
        <taxon>Magnoliopsida</taxon>
        <taxon>eudicotyledons</taxon>
        <taxon>Gunneridae</taxon>
        <taxon>Pentapetalae</taxon>
        <taxon>rosids</taxon>
        <taxon>malvids</taxon>
        <taxon>Malvales</taxon>
        <taxon>Malvaceae</taxon>
        <taxon>Malvoideae</taxon>
        <taxon>Gossypium</taxon>
    </lineage>
</organism>
<gene>
    <name evidence="2" type="ORF">Gotri_007786</name>
</gene>
<proteinExistence type="predicted"/>
<feature type="region of interest" description="Disordered" evidence="1">
    <location>
        <begin position="128"/>
        <end position="172"/>
    </location>
</feature>
<feature type="compositionally biased region" description="Basic and acidic residues" evidence="1">
    <location>
        <begin position="128"/>
        <end position="143"/>
    </location>
</feature>
<evidence type="ECO:0000256" key="1">
    <source>
        <dbReference type="SAM" id="MobiDB-lite"/>
    </source>
</evidence>
<protein>
    <recommendedName>
        <fullName evidence="4">Aminotransferase-like plant mobile domain-containing protein</fullName>
    </recommendedName>
</protein>
<sequence>MIGGYLMPDLSRNLVHLRWLLKLVDFRTPYEDPEIRAVIPDEFFQNPNIWHMLNDEHKIDLRQSNMNWPIFWSEYIKMWENWYDHIPTREPTIVLELACALDYIPWFKIHGKPYLLLEEQRRWQMRVEREQRGPLKPKRRDDDMGPSTVPTQSPSPTPQQTTLTLQPLQIMP</sequence>
<keyword evidence="3" id="KW-1185">Reference proteome</keyword>
<evidence type="ECO:0000313" key="2">
    <source>
        <dbReference type="EMBL" id="MBA0772402.1"/>
    </source>
</evidence>